<evidence type="ECO:0000313" key="3">
    <source>
        <dbReference type="EMBL" id="GGI15912.1"/>
    </source>
</evidence>
<feature type="transmembrane region" description="Helical" evidence="1">
    <location>
        <begin position="92"/>
        <end position="113"/>
    </location>
</feature>
<proteinExistence type="predicted"/>
<feature type="transmembrane region" description="Helical" evidence="1">
    <location>
        <begin position="23"/>
        <end position="41"/>
    </location>
</feature>
<dbReference type="Proteomes" id="UP000642180">
    <property type="component" value="Unassembled WGS sequence"/>
</dbReference>
<feature type="transmembrane region" description="Helical" evidence="1">
    <location>
        <begin position="53"/>
        <end position="71"/>
    </location>
</feature>
<feature type="domain" description="Acyltransferase 3" evidence="2">
    <location>
        <begin position="18"/>
        <end position="352"/>
    </location>
</feature>
<evidence type="ECO:0000259" key="2">
    <source>
        <dbReference type="Pfam" id="PF01757"/>
    </source>
</evidence>
<accession>A0A8J3AJV7</accession>
<feature type="transmembrane region" description="Helical" evidence="1">
    <location>
        <begin position="205"/>
        <end position="224"/>
    </location>
</feature>
<dbReference type="InterPro" id="IPR050879">
    <property type="entry name" value="Acyltransferase_3"/>
</dbReference>
<keyword evidence="3" id="KW-0808">Transferase</keyword>
<feature type="transmembrane region" description="Helical" evidence="1">
    <location>
        <begin position="258"/>
        <end position="275"/>
    </location>
</feature>
<dbReference type="Pfam" id="PF01757">
    <property type="entry name" value="Acyl_transf_3"/>
    <property type="match status" value="1"/>
</dbReference>
<protein>
    <submittedName>
        <fullName evidence="3">Acyltransferase</fullName>
    </submittedName>
</protein>
<keyword evidence="3" id="KW-0012">Acyltransferase</keyword>
<feature type="transmembrane region" description="Helical" evidence="1">
    <location>
        <begin position="183"/>
        <end position="199"/>
    </location>
</feature>
<feature type="transmembrane region" description="Helical" evidence="1">
    <location>
        <begin position="287"/>
        <end position="309"/>
    </location>
</feature>
<gene>
    <name evidence="3" type="ORF">GCM10008066_01330</name>
</gene>
<keyword evidence="1" id="KW-0472">Membrane</keyword>
<feature type="transmembrane region" description="Helical" evidence="1">
    <location>
        <begin position="156"/>
        <end position="176"/>
    </location>
</feature>
<dbReference type="GO" id="GO:0016020">
    <property type="term" value="C:membrane"/>
    <property type="evidence" value="ECO:0007669"/>
    <property type="project" value="TreeGrafter"/>
</dbReference>
<dbReference type="EMBL" id="BMDI01000001">
    <property type="protein sequence ID" value="GGI15912.1"/>
    <property type="molecule type" value="Genomic_DNA"/>
</dbReference>
<dbReference type="PANTHER" id="PTHR23028:SF53">
    <property type="entry name" value="ACYL_TRANSF_3 DOMAIN-CONTAINING PROTEIN"/>
    <property type="match status" value="1"/>
</dbReference>
<comment type="caution">
    <text evidence="3">The sequence shown here is derived from an EMBL/GenBank/DDBJ whole genome shotgun (WGS) entry which is preliminary data.</text>
</comment>
<dbReference type="GO" id="GO:0016747">
    <property type="term" value="F:acyltransferase activity, transferring groups other than amino-acyl groups"/>
    <property type="evidence" value="ECO:0007669"/>
    <property type="project" value="InterPro"/>
</dbReference>
<keyword evidence="4" id="KW-1185">Reference proteome</keyword>
<dbReference type="PANTHER" id="PTHR23028">
    <property type="entry name" value="ACETYLTRANSFERASE"/>
    <property type="match status" value="1"/>
</dbReference>
<reference evidence="4" key="1">
    <citation type="journal article" date="2019" name="Int. J. Syst. Evol. Microbiol.">
        <title>The Global Catalogue of Microorganisms (GCM) 10K type strain sequencing project: providing services to taxonomists for standard genome sequencing and annotation.</title>
        <authorList>
            <consortium name="The Broad Institute Genomics Platform"/>
            <consortium name="The Broad Institute Genome Sequencing Center for Infectious Disease"/>
            <person name="Wu L."/>
            <person name="Ma J."/>
        </authorList>
    </citation>
    <scope>NUCLEOTIDE SEQUENCE [LARGE SCALE GENOMIC DNA]</scope>
    <source>
        <strain evidence="4">CCM 2767</strain>
    </source>
</reference>
<dbReference type="InterPro" id="IPR002656">
    <property type="entry name" value="Acyl_transf_3_dom"/>
</dbReference>
<feature type="transmembrane region" description="Helical" evidence="1">
    <location>
        <begin position="338"/>
        <end position="359"/>
    </location>
</feature>
<evidence type="ECO:0000256" key="1">
    <source>
        <dbReference type="SAM" id="Phobius"/>
    </source>
</evidence>
<dbReference type="AlphaFoldDB" id="A0A8J3AJV7"/>
<evidence type="ECO:0000313" key="4">
    <source>
        <dbReference type="Proteomes" id="UP000642180"/>
    </source>
</evidence>
<dbReference type="GO" id="GO:0009103">
    <property type="term" value="P:lipopolysaccharide biosynthetic process"/>
    <property type="evidence" value="ECO:0007669"/>
    <property type="project" value="TreeGrafter"/>
</dbReference>
<sequence>MAQQIIGVTPAVQRNRIDELESIRGIAALLVVIYHIPNWNAALFDLPLFRNSYLMVELFFVLSGFVIYKAYADNIDSPAKLARFQFLRFARLYPVHLLFLLVFLGMEIAKYIAYTHYGIKSNKTTPFVENDLTALVQQLFLIQAIGPTGNALTFNAPAWSISVEFYTYLLFSLIVLYMGRMKMVVFATLGIAACVVLAADPKNGFADLLSCLAGFFIGCCTAWASERVRFKLPSQSVALAVVLLLLYLQMKTPKQHDLWIYLFTAVLVLAIVLSDDGAIRRMLRLRFFLWLGTISYSIYMSHSALLWSFNQVHRFFFKRSEILIEGRMVPQLSFVQALLSYIVILALLLLLSHLVYRFIEHPLRERSRKVQLKMPAFLLGGAKTP</sequence>
<organism evidence="3 4">
    <name type="scientific">Oxalicibacterium faecigallinarum</name>
    <dbReference type="NCBI Taxonomy" id="573741"/>
    <lineage>
        <taxon>Bacteria</taxon>
        <taxon>Pseudomonadati</taxon>
        <taxon>Pseudomonadota</taxon>
        <taxon>Betaproteobacteria</taxon>
        <taxon>Burkholderiales</taxon>
        <taxon>Oxalobacteraceae</taxon>
        <taxon>Oxalicibacterium</taxon>
    </lineage>
</organism>
<keyword evidence="1" id="KW-1133">Transmembrane helix</keyword>
<keyword evidence="1" id="KW-0812">Transmembrane</keyword>
<feature type="transmembrane region" description="Helical" evidence="1">
    <location>
        <begin position="236"/>
        <end position="252"/>
    </location>
</feature>
<dbReference type="RefSeq" id="WP_188379358.1">
    <property type="nucleotide sequence ID" value="NZ_BMDI01000001.1"/>
</dbReference>
<name>A0A8J3AJV7_9BURK</name>